<dbReference type="Proteomes" id="UP000722989">
    <property type="component" value="Unassembled WGS sequence"/>
</dbReference>
<dbReference type="SUPFAM" id="SSF52540">
    <property type="entry name" value="P-loop containing nucleoside triphosphate hydrolases"/>
    <property type="match status" value="1"/>
</dbReference>
<evidence type="ECO:0000256" key="4">
    <source>
        <dbReference type="ARBA" id="ARBA00022840"/>
    </source>
</evidence>
<keyword evidence="4 5" id="KW-0067">ATP-binding</keyword>
<feature type="binding site" evidence="5">
    <location>
        <begin position="236"/>
        <end position="243"/>
    </location>
    <ligand>
        <name>ATP</name>
        <dbReference type="ChEBI" id="CHEBI:30616"/>
    </ligand>
</feature>
<feature type="domain" description="UvrD-like helicase ATP-binding" evidence="7">
    <location>
        <begin position="215"/>
        <end position="600"/>
    </location>
</feature>
<keyword evidence="2 5" id="KW-0378">Hydrolase</keyword>
<evidence type="ECO:0000256" key="2">
    <source>
        <dbReference type="ARBA" id="ARBA00022801"/>
    </source>
</evidence>
<accession>A0ABX0XY72</accession>
<feature type="region of interest" description="Disordered" evidence="6">
    <location>
        <begin position="1"/>
        <end position="27"/>
    </location>
</feature>
<comment type="caution">
    <text evidence="8">The sequence shown here is derived from an EMBL/GenBank/DDBJ whole genome shotgun (WGS) entry which is preliminary data.</text>
</comment>
<protein>
    <submittedName>
        <fullName evidence="8">AAA family ATPase</fullName>
    </submittedName>
</protein>
<keyword evidence="1 5" id="KW-0547">Nucleotide-binding</keyword>
<dbReference type="InterPro" id="IPR014016">
    <property type="entry name" value="UvrD-like_ATP-bd"/>
</dbReference>
<dbReference type="Gene3D" id="3.40.50.300">
    <property type="entry name" value="P-loop containing nucleotide triphosphate hydrolases"/>
    <property type="match status" value="3"/>
</dbReference>
<sequence>MARSRPLESRLSAPVSDSDPIRQSEIDNEQRYVDRVYTRLDELRRTVAEAEKSGYSLARVGTYGALVERDAMVFHAARRRHALEAEYEGLVFGRLDLGPDARRSDEYQSPVEPAVPGGEVRYIGRLGLRDEAHESLLVDWRAPAAAPFYRATPTDRMGVVRRRTLRSSGETVLDVEDDLLDPAAAPDTMPVIGDGALLATLSRATGRGMRDIVATIQREQDEAIRSPALGVTIVRGGPGTGKTAVALHRAAYLLYSDRNRFESGGVLVIGPSEVFVSYVSRVLPSLGEDTVTLRSLGQVVEKVNASRQDRAGIAAVKGSLRMTRVLARAARDAVPGSPDRLRVLYRGQLLELGRRALDEARRAILVPGAKRNAVRPKAAGYLLDALWRQSMGLLPAHRQQPREEFATEIAERSEFIRFMGAWWPVVTPQAVLGWLAEPGRLRRYGDGILSRGEIDRLAAAYAKSGGEWTVADVALLDELDDLLGGPPARKKPRKDPFHVVDGIREVTTYADRMAAARAVERERPEDYRDYAHVVVDEAQDVSPMQWRMIGRRGRHASWTIVGDPAQAAWPDAAEAARAMDAAVGSRRRHEYTLTTNYRNAAEIFELAAAVIRRAEPGIELPTAVRRSGVRPIDRAVAAAELAAATRAATVDVLAEVAGTVGVIASMATRDEVAGWLGGVDSDRLQVVGSLEAKGMEYDGVVVVEPAAIRAEGRSGVRTLYVALSRATQRLVTVGTDDSWRP</sequence>
<evidence type="ECO:0000256" key="6">
    <source>
        <dbReference type="SAM" id="MobiDB-lite"/>
    </source>
</evidence>
<name>A0ABX0XY72_9ACTN</name>
<keyword evidence="9" id="KW-1185">Reference proteome</keyword>
<evidence type="ECO:0000313" key="8">
    <source>
        <dbReference type="EMBL" id="NJC70996.1"/>
    </source>
</evidence>
<evidence type="ECO:0000256" key="1">
    <source>
        <dbReference type="ARBA" id="ARBA00022741"/>
    </source>
</evidence>
<dbReference type="InterPro" id="IPR000212">
    <property type="entry name" value="DNA_helicase_UvrD/REP"/>
</dbReference>
<dbReference type="PROSITE" id="PS51198">
    <property type="entry name" value="UVRD_HELICASE_ATP_BIND"/>
    <property type="match status" value="1"/>
</dbReference>
<keyword evidence="3 5" id="KW-0347">Helicase</keyword>
<evidence type="ECO:0000313" key="9">
    <source>
        <dbReference type="Proteomes" id="UP000722989"/>
    </source>
</evidence>
<evidence type="ECO:0000259" key="7">
    <source>
        <dbReference type="PROSITE" id="PS51198"/>
    </source>
</evidence>
<reference evidence="8 9" key="1">
    <citation type="submission" date="2020-03" db="EMBL/GenBank/DDBJ databases">
        <title>WGS of the type strain of Planosporangium spp.</title>
        <authorList>
            <person name="Thawai C."/>
        </authorList>
    </citation>
    <scope>NUCLEOTIDE SEQUENCE [LARGE SCALE GENOMIC DNA]</scope>
    <source>
        <strain evidence="8 9">TBRC 5610</strain>
    </source>
</reference>
<evidence type="ECO:0000256" key="3">
    <source>
        <dbReference type="ARBA" id="ARBA00022806"/>
    </source>
</evidence>
<dbReference type="Pfam" id="PF13245">
    <property type="entry name" value="AAA_19"/>
    <property type="match status" value="1"/>
</dbReference>
<dbReference type="InterPro" id="IPR027417">
    <property type="entry name" value="P-loop_NTPase"/>
</dbReference>
<proteinExistence type="predicted"/>
<dbReference type="PANTHER" id="PTHR11070:SF45">
    <property type="entry name" value="DNA 3'-5' HELICASE"/>
    <property type="match status" value="1"/>
</dbReference>
<gene>
    <name evidence="8" type="ORF">HC031_14915</name>
</gene>
<evidence type="ECO:0000256" key="5">
    <source>
        <dbReference type="PROSITE-ProRule" id="PRU00560"/>
    </source>
</evidence>
<dbReference type="EMBL" id="JAATVY010000009">
    <property type="protein sequence ID" value="NJC70996.1"/>
    <property type="molecule type" value="Genomic_DNA"/>
</dbReference>
<dbReference type="PANTHER" id="PTHR11070">
    <property type="entry name" value="UVRD / RECB / PCRA DNA HELICASE FAMILY MEMBER"/>
    <property type="match status" value="1"/>
</dbReference>
<organism evidence="8 9">
    <name type="scientific">Planosporangium thailandense</name>
    <dbReference type="NCBI Taxonomy" id="765197"/>
    <lineage>
        <taxon>Bacteria</taxon>
        <taxon>Bacillati</taxon>
        <taxon>Actinomycetota</taxon>
        <taxon>Actinomycetes</taxon>
        <taxon>Micromonosporales</taxon>
        <taxon>Micromonosporaceae</taxon>
        <taxon>Planosporangium</taxon>
    </lineage>
</organism>